<organism evidence="7 8">
    <name type="scientific">Oleiphilus messinensis</name>
    <dbReference type="NCBI Taxonomy" id="141451"/>
    <lineage>
        <taxon>Bacteria</taxon>
        <taxon>Pseudomonadati</taxon>
        <taxon>Pseudomonadota</taxon>
        <taxon>Gammaproteobacteria</taxon>
        <taxon>Oceanospirillales</taxon>
        <taxon>Oleiphilaceae</taxon>
        <taxon>Oleiphilus</taxon>
    </lineage>
</organism>
<dbReference type="AlphaFoldDB" id="A0A1Y0IEL8"/>
<name>A0A1Y0IEL8_9GAMM</name>
<evidence type="ECO:0000256" key="1">
    <source>
        <dbReference type="ARBA" id="ARBA00001946"/>
    </source>
</evidence>
<dbReference type="PANTHER" id="PTHR45138">
    <property type="entry name" value="REGULATORY COMPONENTS OF SENSORY TRANSDUCTION SYSTEM"/>
    <property type="match status" value="1"/>
</dbReference>
<proteinExistence type="predicted"/>
<dbReference type="CDD" id="cd06225">
    <property type="entry name" value="HAMP"/>
    <property type="match status" value="1"/>
</dbReference>
<dbReference type="GO" id="GO:0016020">
    <property type="term" value="C:membrane"/>
    <property type="evidence" value="ECO:0007669"/>
    <property type="project" value="InterPro"/>
</dbReference>
<comment type="catalytic activity">
    <reaction evidence="3">
        <text>2 GTP = 3',3'-c-di-GMP + 2 diphosphate</text>
        <dbReference type="Rhea" id="RHEA:24898"/>
        <dbReference type="ChEBI" id="CHEBI:33019"/>
        <dbReference type="ChEBI" id="CHEBI:37565"/>
        <dbReference type="ChEBI" id="CHEBI:58805"/>
        <dbReference type="EC" id="2.7.7.65"/>
    </reaction>
</comment>
<dbReference type="PROSITE" id="PS50887">
    <property type="entry name" value="GGDEF"/>
    <property type="match status" value="1"/>
</dbReference>
<dbReference type="OrthoDB" id="8572793at2"/>
<evidence type="ECO:0000259" key="5">
    <source>
        <dbReference type="PROSITE" id="PS50885"/>
    </source>
</evidence>
<feature type="domain" description="HAMP" evidence="5">
    <location>
        <begin position="382"/>
        <end position="434"/>
    </location>
</feature>
<accession>A0A1Y0IEL8</accession>
<dbReference type="SMART" id="SM00267">
    <property type="entry name" value="GGDEF"/>
    <property type="match status" value="1"/>
</dbReference>
<dbReference type="PROSITE" id="PS50885">
    <property type="entry name" value="HAMP"/>
    <property type="match status" value="1"/>
</dbReference>
<dbReference type="Proteomes" id="UP000196027">
    <property type="component" value="Chromosome"/>
</dbReference>
<keyword evidence="8" id="KW-1185">Reference proteome</keyword>
<comment type="cofactor">
    <cofactor evidence="1">
        <name>Mg(2+)</name>
        <dbReference type="ChEBI" id="CHEBI:18420"/>
    </cofactor>
</comment>
<dbReference type="GO" id="GO:0052621">
    <property type="term" value="F:diguanylate cyclase activity"/>
    <property type="evidence" value="ECO:0007669"/>
    <property type="project" value="UniProtKB-EC"/>
</dbReference>
<dbReference type="EMBL" id="CP021425">
    <property type="protein sequence ID" value="ARU58977.1"/>
    <property type="molecule type" value="Genomic_DNA"/>
</dbReference>
<feature type="transmembrane region" description="Helical" evidence="4">
    <location>
        <begin position="356"/>
        <end position="381"/>
    </location>
</feature>
<keyword evidence="4" id="KW-0812">Transmembrane</keyword>
<dbReference type="InterPro" id="IPR029787">
    <property type="entry name" value="Nucleotide_cyclase"/>
</dbReference>
<dbReference type="FunFam" id="3.30.70.270:FF:000001">
    <property type="entry name" value="Diguanylate cyclase domain protein"/>
    <property type="match status" value="1"/>
</dbReference>
<sequence length="617" mass="69234">MLQGQPELVIPSTFRAGRGTASRDSAKLTEYASVLCGLPMMLLKNPFLGLMKRLRFANKFLLVTACFALPMFFTSASLLIELWQRIEAIQQQQNAALQMVEMSNMAQEMENLRDLKLLEFLLLDSGYLSKVKAQRNIINTRLNAFSDHFNLTPFQSTLLASLKQETGEDTVSPGMEAIPMKLAFENAHRSLEALYELQSSVLVQSGLLSGQRQDIFGIVNLANEELQAITKRIAEVRISGAFYLRVGYVDASGVELLDQQYRDLEQTISALRSVLANLSVTYPEFSDLLVVEHFIEPLLLVKNALDTDLMQAMTLTQKSTEFEVFQKNNIDAVYELQRHLFERVLAHLQQVLESQLIYFGGVIAGLTLLLCVFMLMFLAFYRSVNSALKSLRLFASEVAQGRYETSVDLNTQDELNELAVAMEQMRSQLKTREDKLYALSTTDALTGVYNRQYFDQAVSKEIERARRQATTVALLFLDADHFKQINDTLGHLAGDAVLSELGNVLKGSIYRATDMVARYGGEEFAILLPNTNLKGAVTFAERIRETIEKHSILFEDEIITITVSIGVAAIRPDRDTLVRDLIAQADEAVYQAKMTGRNRCCTLTQTSTTLEVKESAP</sequence>
<dbReference type="GO" id="GO:0007165">
    <property type="term" value="P:signal transduction"/>
    <property type="evidence" value="ECO:0007669"/>
    <property type="project" value="InterPro"/>
</dbReference>
<dbReference type="Gene3D" id="3.30.70.270">
    <property type="match status" value="1"/>
</dbReference>
<evidence type="ECO:0000259" key="6">
    <source>
        <dbReference type="PROSITE" id="PS50887"/>
    </source>
</evidence>
<dbReference type="SUPFAM" id="SSF158472">
    <property type="entry name" value="HAMP domain-like"/>
    <property type="match status" value="1"/>
</dbReference>
<dbReference type="SMART" id="SM00304">
    <property type="entry name" value="HAMP"/>
    <property type="match status" value="1"/>
</dbReference>
<dbReference type="NCBIfam" id="TIGR00254">
    <property type="entry name" value="GGDEF"/>
    <property type="match status" value="1"/>
</dbReference>
<dbReference type="Pfam" id="PF00672">
    <property type="entry name" value="HAMP"/>
    <property type="match status" value="1"/>
</dbReference>
<feature type="transmembrane region" description="Helical" evidence="4">
    <location>
        <begin position="60"/>
        <end position="83"/>
    </location>
</feature>
<dbReference type="InterPro" id="IPR050469">
    <property type="entry name" value="Diguanylate_Cyclase"/>
</dbReference>
<evidence type="ECO:0000256" key="2">
    <source>
        <dbReference type="ARBA" id="ARBA00012528"/>
    </source>
</evidence>
<dbReference type="PANTHER" id="PTHR45138:SF9">
    <property type="entry name" value="DIGUANYLATE CYCLASE DGCM-RELATED"/>
    <property type="match status" value="1"/>
</dbReference>
<evidence type="ECO:0000256" key="3">
    <source>
        <dbReference type="ARBA" id="ARBA00034247"/>
    </source>
</evidence>
<dbReference type="InterPro" id="IPR000160">
    <property type="entry name" value="GGDEF_dom"/>
</dbReference>
<reference evidence="7 8" key="1">
    <citation type="submission" date="2017-05" db="EMBL/GenBank/DDBJ databases">
        <title>Genomic insights into alkan degradation activity of Oleiphilus messinensis.</title>
        <authorList>
            <person name="Kozyavkin S.A."/>
            <person name="Slesarev A.I."/>
            <person name="Golyshin P.N."/>
            <person name="Korzhenkov A."/>
            <person name="Golyshina O.N."/>
            <person name="Toshchakov S.V."/>
        </authorList>
    </citation>
    <scope>NUCLEOTIDE SEQUENCE [LARGE SCALE GENOMIC DNA]</scope>
    <source>
        <strain evidence="7 8">ME102</strain>
    </source>
</reference>
<gene>
    <name evidence="7" type="ORF">OLMES_4990</name>
</gene>
<dbReference type="InterPro" id="IPR003660">
    <property type="entry name" value="HAMP_dom"/>
</dbReference>
<dbReference type="SUPFAM" id="SSF55073">
    <property type="entry name" value="Nucleotide cyclase"/>
    <property type="match status" value="1"/>
</dbReference>
<dbReference type="InterPro" id="IPR043128">
    <property type="entry name" value="Rev_trsase/Diguanyl_cyclase"/>
</dbReference>
<evidence type="ECO:0000256" key="4">
    <source>
        <dbReference type="SAM" id="Phobius"/>
    </source>
</evidence>
<protein>
    <recommendedName>
        <fullName evidence="2">diguanylate cyclase</fullName>
        <ecNumber evidence="2">2.7.7.65</ecNumber>
    </recommendedName>
</protein>
<dbReference type="Gene3D" id="6.10.340.10">
    <property type="match status" value="1"/>
</dbReference>
<dbReference type="KEGG" id="ome:OLMES_4990"/>
<keyword evidence="4" id="KW-1133">Transmembrane helix</keyword>
<evidence type="ECO:0000313" key="7">
    <source>
        <dbReference type="EMBL" id="ARU58977.1"/>
    </source>
</evidence>
<evidence type="ECO:0000313" key="8">
    <source>
        <dbReference type="Proteomes" id="UP000196027"/>
    </source>
</evidence>
<feature type="domain" description="GGDEF" evidence="6">
    <location>
        <begin position="470"/>
        <end position="605"/>
    </location>
</feature>
<dbReference type="CDD" id="cd01949">
    <property type="entry name" value="GGDEF"/>
    <property type="match status" value="1"/>
</dbReference>
<dbReference type="Pfam" id="PF00990">
    <property type="entry name" value="GGDEF"/>
    <property type="match status" value="1"/>
</dbReference>
<dbReference type="EC" id="2.7.7.65" evidence="2"/>
<keyword evidence="4" id="KW-0472">Membrane</keyword>